<feature type="non-terminal residue" evidence="1">
    <location>
        <position position="33"/>
    </location>
</feature>
<accession>A0A484GZL0</accession>
<dbReference type="Gene3D" id="1.20.1260.10">
    <property type="match status" value="1"/>
</dbReference>
<keyword evidence="2" id="KW-1185">Reference proteome</keyword>
<name>A0A484GZL0_SOUCH</name>
<feature type="non-terminal residue" evidence="1">
    <location>
        <position position="1"/>
    </location>
</feature>
<evidence type="ECO:0008006" key="3">
    <source>
        <dbReference type="Google" id="ProtNLM"/>
    </source>
</evidence>
<evidence type="ECO:0000313" key="2">
    <source>
        <dbReference type="Proteomes" id="UP000295264"/>
    </source>
</evidence>
<evidence type="ECO:0000313" key="1">
    <source>
        <dbReference type="EMBL" id="TEA40811.1"/>
    </source>
</evidence>
<dbReference type="InterPro" id="IPR009078">
    <property type="entry name" value="Ferritin-like_SF"/>
</dbReference>
<protein>
    <recommendedName>
        <fullName evidence="3">Ferritin</fullName>
    </recommendedName>
</protein>
<dbReference type="AlphaFoldDB" id="A0A484GZL0"/>
<sequence>PHLCDLLESHFLDKQVKLIKKLDHHLTKFCRLS</sequence>
<reference evidence="1 2" key="1">
    <citation type="journal article" date="2018" name="Genomics">
        <title>Molecular footprints of inshore aquatic adaptation in Indo-Pacific humpback dolphin (Sousa chinensis).</title>
        <authorList>
            <person name="Ming Y."/>
            <person name="Jian J."/>
            <person name="Yu F."/>
            <person name="Yu X."/>
            <person name="Wang J."/>
            <person name="Liu W."/>
        </authorList>
    </citation>
    <scope>NUCLEOTIDE SEQUENCE [LARGE SCALE GENOMIC DNA]</scope>
    <source>
        <strain evidence="1">MY-2018</strain>
        <tissue evidence="1">Skin</tissue>
    </source>
</reference>
<dbReference type="SUPFAM" id="SSF47240">
    <property type="entry name" value="Ferritin-like"/>
    <property type="match status" value="1"/>
</dbReference>
<organism evidence="1 2">
    <name type="scientific">Sousa chinensis</name>
    <name type="common">Indo-pacific humpbacked dolphin</name>
    <name type="synonym">Steno chinensis</name>
    <dbReference type="NCBI Taxonomy" id="103600"/>
    <lineage>
        <taxon>Eukaryota</taxon>
        <taxon>Metazoa</taxon>
        <taxon>Chordata</taxon>
        <taxon>Craniata</taxon>
        <taxon>Vertebrata</taxon>
        <taxon>Euteleostomi</taxon>
        <taxon>Mammalia</taxon>
        <taxon>Eutheria</taxon>
        <taxon>Laurasiatheria</taxon>
        <taxon>Artiodactyla</taxon>
        <taxon>Whippomorpha</taxon>
        <taxon>Cetacea</taxon>
        <taxon>Odontoceti</taxon>
        <taxon>Delphinidae</taxon>
        <taxon>Sousa</taxon>
    </lineage>
</organism>
<comment type="caution">
    <text evidence="1">The sequence shown here is derived from an EMBL/GenBank/DDBJ whole genome shotgun (WGS) entry which is preliminary data.</text>
</comment>
<dbReference type="Proteomes" id="UP000295264">
    <property type="component" value="Unassembled WGS sequence"/>
</dbReference>
<gene>
    <name evidence="1" type="ORF">DBR06_SOUSAS19710013</name>
</gene>
<dbReference type="InterPro" id="IPR012347">
    <property type="entry name" value="Ferritin-like"/>
</dbReference>
<dbReference type="EMBL" id="QWLN02002230">
    <property type="protein sequence ID" value="TEA40811.1"/>
    <property type="molecule type" value="Genomic_DNA"/>
</dbReference>
<proteinExistence type="predicted"/>